<proteinExistence type="predicted"/>
<sequence>MNNETEHIFLSNSSNTQPLAIVPKINDVSASTPGLEDFSTVCRTCATVTEFVIPIFNGEGLQNNLADKIHKHLPIQCASTLLAWHELVQCCVQADAALRARLAVAAANTATAAAAAANTTTAADTTVRIHY</sequence>
<keyword evidence="2" id="KW-1185">Reference proteome</keyword>
<dbReference type="EMBL" id="OU893333">
    <property type="protein sequence ID" value="CAG9789560.1"/>
    <property type="molecule type" value="Genomic_DNA"/>
</dbReference>
<accession>A0A9N9WFC2</accession>
<dbReference type="OrthoDB" id="9411774at2759"/>
<dbReference type="AlphaFoldDB" id="A0A9N9WFC2"/>
<evidence type="ECO:0000313" key="1">
    <source>
        <dbReference type="EMBL" id="CAG9789560.1"/>
    </source>
</evidence>
<dbReference type="Proteomes" id="UP001153714">
    <property type="component" value="Chromosome 2"/>
</dbReference>
<organism evidence="1 2">
    <name type="scientific">Diatraea saccharalis</name>
    <name type="common">sugarcane borer</name>
    <dbReference type="NCBI Taxonomy" id="40085"/>
    <lineage>
        <taxon>Eukaryota</taxon>
        <taxon>Metazoa</taxon>
        <taxon>Ecdysozoa</taxon>
        <taxon>Arthropoda</taxon>
        <taxon>Hexapoda</taxon>
        <taxon>Insecta</taxon>
        <taxon>Pterygota</taxon>
        <taxon>Neoptera</taxon>
        <taxon>Endopterygota</taxon>
        <taxon>Lepidoptera</taxon>
        <taxon>Glossata</taxon>
        <taxon>Ditrysia</taxon>
        <taxon>Pyraloidea</taxon>
        <taxon>Crambidae</taxon>
        <taxon>Crambinae</taxon>
        <taxon>Diatraea</taxon>
    </lineage>
</organism>
<name>A0A9N9WFC2_9NEOP</name>
<reference evidence="1" key="1">
    <citation type="submission" date="2021-12" db="EMBL/GenBank/DDBJ databases">
        <authorList>
            <person name="King R."/>
        </authorList>
    </citation>
    <scope>NUCLEOTIDE SEQUENCE</scope>
</reference>
<gene>
    <name evidence="1" type="ORF">DIATSA_LOCUS7281</name>
</gene>
<reference evidence="1" key="2">
    <citation type="submission" date="2022-10" db="EMBL/GenBank/DDBJ databases">
        <authorList>
            <consortium name="ENA_rothamsted_submissions"/>
            <consortium name="culmorum"/>
            <person name="King R."/>
        </authorList>
    </citation>
    <scope>NUCLEOTIDE SEQUENCE</scope>
</reference>
<dbReference type="SUPFAM" id="SSF57716">
    <property type="entry name" value="Glucocorticoid receptor-like (DNA-binding domain)"/>
    <property type="match status" value="1"/>
</dbReference>
<protein>
    <submittedName>
        <fullName evidence="1">Uncharacterized protein</fullName>
    </submittedName>
</protein>
<evidence type="ECO:0000313" key="2">
    <source>
        <dbReference type="Proteomes" id="UP001153714"/>
    </source>
</evidence>